<dbReference type="PANTHER" id="PTHR43167">
    <property type="entry name" value="PUTATIVE (AFU_ORTHOLOGUE AFUA_6G01830)-RELATED"/>
    <property type="match status" value="1"/>
</dbReference>
<evidence type="ECO:0000256" key="2">
    <source>
        <dbReference type="ARBA" id="ARBA00022679"/>
    </source>
</evidence>
<evidence type="ECO:0000256" key="3">
    <source>
        <dbReference type="ARBA" id="ARBA00022691"/>
    </source>
</evidence>
<dbReference type="AlphaFoldDB" id="A0A7C1JTI0"/>
<dbReference type="GO" id="GO:0008171">
    <property type="term" value="F:O-methyltransferase activity"/>
    <property type="evidence" value="ECO:0007669"/>
    <property type="project" value="InterPro"/>
</dbReference>
<gene>
    <name evidence="4" type="ORF">ENP47_12405</name>
</gene>
<name>A0A7C1JTI0_THERO</name>
<proteinExistence type="predicted"/>
<reference evidence="4" key="1">
    <citation type="journal article" date="2020" name="mSystems">
        <title>Genome- and Community-Level Interaction Insights into Carbon Utilization and Element Cycling Functions of Hydrothermarchaeota in Hydrothermal Sediment.</title>
        <authorList>
            <person name="Zhou Z."/>
            <person name="Liu Y."/>
            <person name="Xu W."/>
            <person name="Pan J."/>
            <person name="Luo Z.H."/>
            <person name="Li M."/>
        </authorList>
    </citation>
    <scope>NUCLEOTIDE SEQUENCE [LARGE SCALE GENOMIC DNA]</scope>
    <source>
        <strain evidence="4">SpSt-222</strain>
    </source>
</reference>
<dbReference type="Pfam" id="PF13578">
    <property type="entry name" value="Methyltransf_24"/>
    <property type="match status" value="1"/>
</dbReference>
<dbReference type="Gene3D" id="3.40.50.150">
    <property type="entry name" value="Vaccinia Virus protein VP39"/>
    <property type="match status" value="1"/>
</dbReference>
<evidence type="ECO:0000256" key="1">
    <source>
        <dbReference type="ARBA" id="ARBA00022603"/>
    </source>
</evidence>
<sequence>MVRPQEHLIADERARLVLDRLHERDAAERAAGLPQELRIRALTPPTGAFLYGLILALRPRLIFEAGSAVGYSTIWLALAARTYGGQVIGSEIRPERVREANANLAEAGLDDVATVLEGDAAELVRRFDGIGLLFLDAEKDDYSRLFLAGIDRVIPGGLIIADNVVSHDCRDYQELVRSRPDVHTVTIPFERGLEWTVKRW</sequence>
<dbReference type="SUPFAM" id="SSF53335">
    <property type="entry name" value="S-adenosyl-L-methionine-dependent methyltransferases"/>
    <property type="match status" value="1"/>
</dbReference>
<comment type="caution">
    <text evidence="4">The sequence shown here is derived from an EMBL/GenBank/DDBJ whole genome shotgun (WGS) entry which is preliminary data.</text>
</comment>
<organism evidence="4">
    <name type="scientific">Thermomicrobium roseum</name>
    <dbReference type="NCBI Taxonomy" id="500"/>
    <lineage>
        <taxon>Bacteria</taxon>
        <taxon>Pseudomonadati</taxon>
        <taxon>Thermomicrobiota</taxon>
        <taxon>Thermomicrobia</taxon>
        <taxon>Thermomicrobiales</taxon>
        <taxon>Thermomicrobiaceae</taxon>
        <taxon>Thermomicrobium</taxon>
    </lineage>
</organism>
<keyword evidence="2" id="KW-0808">Transferase</keyword>
<dbReference type="EMBL" id="DSJL01000011">
    <property type="protein sequence ID" value="HEF66380.1"/>
    <property type="molecule type" value="Genomic_DNA"/>
</dbReference>
<dbReference type="PROSITE" id="PS51682">
    <property type="entry name" value="SAM_OMT_I"/>
    <property type="match status" value="1"/>
</dbReference>
<dbReference type="GO" id="GO:0032259">
    <property type="term" value="P:methylation"/>
    <property type="evidence" value="ECO:0007669"/>
    <property type="project" value="UniProtKB-KW"/>
</dbReference>
<dbReference type="InterPro" id="IPR029063">
    <property type="entry name" value="SAM-dependent_MTases_sf"/>
</dbReference>
<dbReference type="InterPro" id="IPR002935">
    <property type="entry name" value="SAM_O-MeTrfase"/>
</dbReference>
<protein>
    <submittedName>
        <fullName evidence="4">DUF1442 domain-containing protein</fullName>
    </submittedName>
</protein>
<dbReference type="PANTHER" id="PTHR43167:SF1">
    <property type="entry name" value="PUTATIVE (AFU_ORTHOLOGUE AFUA_6G01830)-RELATED"/>
    <property type="match status" value="1"/>
</dbReference>
<evidence type="ECO:0000313" key="4">
    <source>
        <dbReference type="EMBL" id="HEF66380.1"/>
    </source>
</evidence>
<accession>A0A7C1JTI0</accession>
<keyword evidence="3" id="KW-0949">S-adenosyl-L-methionine</keyword>
<keyword evidence="1" id="KW-0489">Methyltransferase</keyword>